<dbReference type="InterPro" id="IPR043129">
    <property type="entry name" value="ATPase_NBD"/>
</dbReference>
<dbReference type="PANTHER" id="PTHR30005:SF13">
    <property type="entry name" value="EXOPOLYPHOSPHATASE 2"/>
    <property type="match status" value="1"/>
</dbReference>
<dbReference type="Proteomes" id="UP001219037">
    <property type="component" value="Chromosome"/>
</dbReference>
<sequence>MTDEHRPTGEEVAAIDCGTNSIRLLIARPAPDGTGLVQLHREMRVVRLGEGVDAAGEFSEAALQRTFDALDDYAVVIRRLLGTDTLSPERVRFVATSASRDVSNRDAFAAGVRARLGVDPDVVDGLEEAGLSFAGAAGALPVELRQRLGRGHDTVRVLVVDLGGGSTEFVLGTLSLTELGRSDVLAAVSKDMGCVRFTERHLHSDPPSVAEIDAAQHDIDTVLDEVAAHLDLSSVDAVVGVAGTVTTVTAAALGLNTYDPDALHGAVVDLPTIDAAAGTLLTSTRDQRAALPFMHPGRVDVIGAGSLIWTRILHRMQQVTEGRIGVAVASEHDILDGTALSLLGERS</sequence>
<dbReference type="SUPFAM" id="SSF53067">
    <property type="entry name" value="Actin-like ATPase domain"/>
    <property type="match status" value="2"/>
</dbReference>
<evidence type="ECO:0000313" key="3">
    <source>
        <dbReference type="Proteomes" id="UP001219037"/>
    </source>
</evidence>
<dbReference type="InterPro" id="IPR050273">
    <property type="entry name" value="GppA/Ppx_hydrolase"/>
</dbReference>
<dbReference type="InterPro" id="IPR003695">
    <property type="entry name" value="Ppx_GppA_N"/>
</dbReference>
<name>A0ABY8H877_9MICC</name>
<organism evidence="2 3">
    <name type="scientific">Citricoccus muralis</name>
    <dbReference type="NCBI Taxonomy" id="169134"/>
    <lineage>
        <taxon>Bacteria</taxon>
        <taxon>Bacillati</taxon>
        <taxon>Actinomycetota</taxon>
        <taxon>Actinomycetes</taxon>
        <taxon>Micrococcales</taxon>
        <taxon>Micrococcaceae</taxon>
        <taxon>Citricoccus</taxon>
    </lineage>
</organism>
<accession>A0ABY8H877</accession>
<dbReference type="Gene3D" id="3.30.420.40">
    <property type="match status" value="1"/>
</dbReference>
<gene>
    <name evidence="2" type="ORF">P8192_04415</name>
</gene>
<reference evidence="2 3" key="1">
    <citation type="submission" date="2023-04" db="EMBL/GenBank/DDBJ databases">
        <title>Funneling lignin-derived compounds into biodiesel using alkali-halophilic Citricoccus sp. P2.</title>
        <authorList>
            <person name="Luo C.-B."/>
        </authorList>
    </citation>
    <scope>NUCLEOTIDE SEQUENCE [LARGE SCALE GENOMIC DNA]</scope>
    <source>
        <strain evidence="2 3">P2</strain>
    </source>
</reference>
<protein>
    <submittedName>
        <fullName evidence="2">Exopolyphosphatase</fullName>
    </submittedName>
</protein>
<dbReference type="EMBL" id="CP121252">
    <property type="protein sequence ID" value="WFP17361.1"/>
    <property type="molecule type" value="Genomic_DNA"/>
</dbReference>
<feature type="domain" description="Ppx/GppA phosphatase N-terminal" evidence="1">
    <location>
        <begin position="36"/>
        <end position="337"/>
    </location>
</feature>
<evidence type="ECO:0000313" key="2">
    <source>
        <dbReference type="EMBL" id="WFP17361.1"/>
    </source>
</evidence>
<dbReference type="PANTHER" id="PTHR30005">
    <property type="entry name" value="EXOPOLYPHOSPHATASE"/>
    <property type="match status" value="1"/>
</dbReference>
<dbReference type="RefSeq" id="WP_278158785.1">
    <property type="nucleotide sequence ID" value="NZ_CP121252.1"/>
</dbReference>
<dbReference type="Pfam" id="PF02541">
    <property type="entry name" value="Ppx-GppA"/>
    <property type="match status" value="1"/>
</dbReference>
<keyword evidence="3" id="KW-1185">Reference proteome</keyword>
<proteinExistence type="predicted"/>
<dbReference type="Gene3D" id="3.30.420.150">
    <property type="entry name" value="Exopolyphosphatase. Domain 2"/>
    <property type="match status" value="1"/>
</dbReference>
<evidence type="ECO:0000259" key="1">
    <source>
        <dbReference type="Pfam" id="PF02541"/>
    </source>
</evidence>